<dbReference type="Gene3D" id="3.40.50.300">
    <property type="entry name" value="P-loop containing nucleotide triphosphate hydrolases"/>
    <property type="match status" value="1"/>
</dbReference>
<comment type="caution">
    <text evidence="1">The sequence shown here is derived from an EMBL/GenBank/DDBJ whole genome shotgun (WGS) entry which is preliminary data.</text>
</comment>
<accession>A0AAD6NH64</accession>
<dbReference type="Proteomes" id="UP001221413">
    <property type="component" value="Unassembled WGS sequence"/>
</dbReference>
<sequence length="259" mass="29144">MSNTFARETNRPLFYFLGFHECELPVDNPYFLTVGDSSEGVDGLGIFPFVKGMPIIMNDSEHRALRITNGMQGTAVDFIPDPESDFLKVGHQTYIITCLPIVILGSFDVADHQQFDKLEHGIILIFLKKRFMVESKLTMEWADRLQSPVNSVLKFKRTQVPCRAAFAMTVNKAQGQTYANAVIDLHATNKNISEADTFQATYVALSRVKSGAGLYFLRETPSDIFRCKAHNILKNDESRFENLETNTLSATDQLVLHLA</sequence>
<dbReference type="GO" id="GO:0005657">
    <property type="term" value="C:replication fork"/>
    <property type="evidence" value="ECO:0007669"/>
    <property type="project" value="TreeGrafter"/>
</dbReference>
<reference evidence="1" key="1">
    <citation type="submission" date="2023-01" db="EMBL/GenBank/DDBJ databases">
        <title>The chitinases involved in constricting ring structure development in the nematode-trapping fungus Drechslerella dactyloides.</title>
        <authorList>
            <person name="Wang R."/>
            <person name="Zhang L."/>
            <person name="Tang P."/>
            <person name="Li S."/>
            <person name="Liang L."/>
        </authorList>
    </citation>
    <scope>NUCLEOTIDE SEQUENCE</scope>
    <source>
        <strain evidence="1">YMF1.00031</strain>
    </source>
</reference>
<dbReference type="SUPFAM" id="SSF52540">
    <property type="entry name" value="P-loop containing nucleoside triphosphate hydrolases"/>
    <property type="match status" value="1"/>
</dbReference>
<evidence type="ECO:0000313" key="2">
    <source>
        <dbReference type="Proteomes" id="UP001221413"/>
    </source>
</evidence>
<dbReference type="GO" id="GO:0006260">
    <property type="term" value="P:DNA replication"/>
    <property type="evidence" value="ECO:0007669"/>
    <property type="project" value="TreeGrafter"/>
</dbReference>
<dbReference type="CDD" id="cd18809">
    <property type="entry name" value="SF1_C_RecD"/>
    <property type="match status" value="1"/>
</dbReference>
<dbReference type="EMBL" id="JAQGDS010000009">
    <property type="protein sequence ID" value="KAJ6258114.1"/>
    <property type="molecule type" value="Genomic_DNA"/>
</dbReference>
<gene>
    <name evidence="1" type="ORF">Dda_7029</name>
</gene>
<dbReference type="PANTHER" id="PTHR23274:SF51">
    <property type="entry name" value="OS03G0423850 PROTEIN"/>
    <property type="match status" value="1"/>
</dbReference>
<evidence type="ECO:0000313" key="1">
    <source>
        <dbReference type="EMBL" id="KAJ6258114.1"/>
    </source>
</evidence>
<keyword evidence="2" id="KW-1185">Reference proteome</keyword>
<dbReference type="InterPro" id="IPR027417">
    <property type="entry name" value="P-loop_NTPase"/>
</dbReference>
<dbReference type="PANTHER" id="PTHR23274">
    <property type="entry name" value="DNA HELICASE-RELATED"/>
    <property type="match status" value="1"/>
</dbReference>
<dbReference type="AlphaFoldDB" id="A0AAD6NH64"/>
<protein>
    <submittedName>
        <fullName evidence="1">Uncharacterized protein</fullName>
    </submittedName>
</protein>
<proteinExistence type="predicted"/>
<organism evidence="1 2">
    <name type="scientific">Drechslerella dactyloides</name>
    <name type="common">Nematode-trapping fungus</name>
    <name type="synonym">Arthrobotrys dactyloides</name>
    <dbReference type="NCBI Taxonomy" id="74499"/>
    <lineage>
        <taxon>Eukaryota</taxon>
        <taxon>Fungi</taxon>
        <taxon>Dikarya</taxon>
        <taxon>Ascomycota</taxon>
        <taxon>Pezizomycotina</taxon>
        <taxon>Orbiliomycetes</taxon>
        <taxon>Orbiliales</taxon>
        <taxon>Orbiliaceae</taxon>
        <taxon>Drechslerella</taxon>
    </lineage>
</organism>
<name>A0AAD6NH64_DREDA</name>